<sequence>MKDLEVPVIATRAYKNILGEIYYCILAMINTSENLIHCLVISNWLPDDNHTDMSYLKKVKVSPHLPRLFINGSNQQPFMLNYDLKEDQKFIIDIQNQMIKYI</sequence>
<evidence type="ECO:0000313" key="1">
    <source>
        <dbReference type="EMBL" id="PHJ95069.1"/>
    </source>
</evidence>
<protein>
    <submittedName>
        <fullName evidence="1">Uncharacterized protein</fullName>
    </submittedName>
</protein>
<comment type="caution">
    <text evidence="1">The sequence shown here is derived from an EMBL/GenBank/DDBJ whole genome shotgun (WGS) entry which is preliminary data.</text>
</comment>
<dbReference type="RefSeq" id="WP_099072056.1">
    <property type="nucleotide sequence ID" value="NZ_LAHD01000151.1"/>
</dbReference>
<dbReference type="EMBL" id="LAHD01000151">
    <property type="protein sequence ID" value="PHJ95069.1"/>
    <property type="molecule type" value="Genomic_DNA"/>
</dbReference>
<dbReference type="GeneID" id="57098662"/>
<evidence type="ECO:0000313" key="2">
    <source>
        <dbReference type="Proteomes" id="UP000222310"/>
    </source>
</evidence>
<accession>A0A9Q5Z5V2</accession>
<organism evidence="1 2">
    <name type="scientific">Nostoc linckia z8</name>
    <dbReference type="NCBI Taxonomy" id="1628746"/>
    <lineage>
        <taxon>Bacteria</taxon>
        <taxon>Bacillati</taxon>
        <taxon>Cyanobacteriota</taxon>
        <taxon>Cyanophyceae</taxon>
        <taxon>Nostocales</taxon>
        <taxon>Nostocaceae</taxon>
        <taxon>Nostoc</taxon>
    </lineage>
</organism>
<gene>
    <name evidence="1" type="ORF">VF08_32660</name>
</gene>
<reference evidence="1 2" key="1">
    <citation type="submission" date="2015-02" db="EMBL/GenBank/DDBJ databases">
        <title>Nostoc linckia genome annotation.</title>
        <authorList>
            <person name="Zhou Z."/>
        </authorList>
    </citation>
    <scope>NUCLEOTIDE SEQUENCE [LARGE SCALE GENOMIC DNA]</scope>
    <source>
        <strain evidence="2">z8</strain>
    </source>
</reference>
<dbReference type="AlphaFoldDB" id="A0A9Q5Z5V2"/>
<name>A0A9Q5Z5V2_NOSLI</name>
<dbReference type="Proteomes" id="UP000222310">
    <property type="component" value="Unassembled WGS sequence"/>
</dbReference>
<proteinExistence type="predicted"/>